<protein>
    <recommendedName>
        <fullName evidence="6">KN homeodomain domain-containing protein</fullName>
    </recommendedName>
</protein>
<dbReference type="OrthoDB" id="250329at2759"/>
<dbReference type="GO" id="GO:0006355">
    <property type="term" value="P:regulation of DNA-templated transcription"/>
    <property type="evidence" value="ECO:0007669"/>
    <property type="project" value="InterPro"/>
</dbReference>
<name>A0A409VDE2_9AGAR</name>
<feature type="compositionally biased region" description="Low complexity" evidence="5">
    <location>
        <begin position="304"/>
        <end position="324"/>
    </location>
</feature>
<feature type="region of interest" description="Disordered" evidence="5">
    <location>
        <begin position="304"/>
        <end position="342"/>
    </location>
</feature>
<evidence type="ECO:0000256" key="5">
    <source>
        <dbReference type="SAM" id="MobiDB-lite"/>
    </source>
</evidence>
<keyword evidence="4" id="KW-0539">Nucleus</keyword>
<sequence>MSLLRQKLLEAEEAFLLAVSQGPEALVDFGHSWSELQMSLEIAMEGGTVEDEVVHLAHHVFTAIEVLAARFLELEEDIETFTEIRQAEISNMISDLSLEDGLSQTGRRQSIDSSNRASNPPYLVEVHKWLMNNLHNPYPNKQQKKLLAESTSSSVKDIESWFISARKQIGWTRLCAESFNNKRAAIVRAATCYFASQSQGDDGASSSAYHSDFFCIQRHAEELIGSMGTTFVSPSPSSIINGYPSPVHSPKTPRQSSLPAVNDVRIPRKRHASSISTDHDSPGPNKRSRLSYAACSSPVETYLPTPAASPSASASSSALPLESPGVQKRKRSGNDDEQTAKRPCLGFSNATLSSSLANEGVLHLPWCSDNALELQDTFPPLVTTDDDCAGQDARLDIYQYSFSPSLSDLCLEELSSPTYEPGRNALDPLSPSDNHAVNIHSLLFDEDPWLNFAGQPYIPDLNPLFQHSTSDYSISISNSEGFIVEPQTSTQSTNFQWADITNAAIFPPAACSRATSTLDCNIHDFSKFISPCTV</sequence>
<dbReference type="EMBL" id="NHTK01006110">
    <property type="protein sequence ID" value="PPQ63795.1"/>
    <property type="molecule type" value="Genomic_DNA"/>
</dbReference>
<evidence type="ECO:0000256" key="1">
    <source>
        <dbReference type="ARBA" id="ARBA00005800"/>
    </source>
</evidence>
<dbReference type="GO" id="GO:0003677">
    <property type="term" value="F:DNA binding"/>
    <property type="evidence" value="ECO:0007669"/>
    <property type="project" value="UniProtKB-KW"/>
</dbReference>
<comment type="caution">
    <text evidence="7">The sequence shown here is derived from an EMBL/GenBank/DDBJ whole genome shotgun (WGS) entry which is preliminary data.</text>
</comment>
<reference evidence="7 8" key="1">
    <citation type="journal article" date="2018" name="Evol. Lett.">
        <title>Horizontal gene cluster transfer increased hallucinogenic mushroom diversity.</title>
        <authorList>
            <person name="Reynolds H.T."/>
            <person name="Vijayakumar V."/>
            <person name="Gluck-Thaler E."/>
            <person name="Korotkin H.B."/>
            <person name="Matheny P.B."/>
            <person name="Slot J.C."/>
        </authorList>
    </citation>
    <scope>NUCLEOTIDE SEQUENCE [LARGE SCALE GENOMIC DNA]</scope>
    <source>
        <strain evidence="7 8">2629</strain>
    </source>
</reference>
<keyword evidence="3" id="KW-0371">Homeobox</keyword>
<feature type="domain" description="KN homeodomain" evidence="6">
    <location>
        <begin position="129"/>
        <end position="167"/>
    </location>
</feature>
<evidence type="ECO:0000256" key="3">
    <source>
        <dbReference type="ARBA" id="ARBA00023155"/>
    </source>
</evidence>
<dbReference type="Proteomes" id="UP000284842">
    <property type="component" value="Unassembled WGS sequence"/>
</dbReference>
<evidence type="ECO:0000256" key="4">
    <source>
        <dbReference type="ARBA" id="ARBA00023242"/>
    </source>
</evidence>
<gene>
    <name evidence="7" type="ORF">CVT24_004337</name>
</gene>
<keyword evidence="2" id="KW-0238">DNA-binding</keyword>
<dbReference type="InterPro" id="IPR001356">
    <property type="entry name" value="HD"/>
</dbReference>
<dbReference type="CDD" id="cd00086">
    <property type="entry name" value="homeodomain"/>
    <property type="match status" value="1"/>
</dbReference>
<keyword evidence="8" id="KW-1185">Reference proteome</keyword>
<feature type="region of interest" description="Disordered" evidence="5">
    <location>
        <begin position="242"/>
        <end position="290"/>
    </location>
</feature>
<dbReference type="STRING" id="181874.A0A409VDE2"/>
<evidence type="ECO:0000313" key="8">
    <source>
        <dbReference type="Proteomes" id="UP000284842"/>
    </source>
</evidence>
<proteinExistence type="inferred from homology"/>
<dbReference type="Gene3D" id="1.10.10.60">
    <property type="entry name" value="Homeodomain-like"/>
    <property type="match status" value="1"/>
</dbReference>
<organism evidence="7 8">
    <name type="scientific">Panaeolus cyanescens</name>
    <dbReference type="NCBI Taxonomy" id="181874"/>
    <lineage>
        <taxon>Eukaryota</taxon>
        <taxon>Fungi</taxon>
        <taxon>Dikarya</taxon>
        <taxon>Basidiomycota</taxon>
        <taxon>Agaricomycotina</taxon>
        <taxon>Agaricomycetes</taxon>
        <taxon>Agaricomycetidae</taxon>
        <taxon>Agaricales</taxon>
        <taxon>Agaricineae</taxon>
        <taxon>Galeropsidaceae</taxon>
        <taxon>Panaeolus</taxon>
    </lineage>
</organism>
<accession>A0A409VDE2</accession>
<dbReference type="InterPro" id="IPR009057">
    <property type="entry name" value="Homeodomain-like_sf"/>
</dbReference>
<dbReference type="AlphaFoldDB" id="A0A409VDE2"/>
<dbReference type="InParanoid" id="A0A409VDE2"/>
<evidence type="ECO:0000313" key="7">
    <source>
        <dbReference type="EMBL" id="PPQ63795.1"/>
    </source>
</evidence>
<dbReference type="InterPro" id="IPR008422">
    <property type="entry name" value="KN_HD"/>
</dbReference>
<evidence type="ECO:0000256" key="2">
    <source>
        <dbReference type="ARBA" id="ARBA00023125"/>
    </source>
</evidence>
<comment type="similarity">
    <text evidence="1">Belongs to the TALE/M-ATYP homeobox family.</text>
</comment>
<dbReference type="SUPFAM" id="SSF46689">
    <property type="entry name" value="Homeodomain-like"/>
    <property type="match status" value="1"/>
</dbReference>
<evidence type="ECO:0000259" key="6">
    <source>
        <dbReference type="Pfam" id="PF05920"/>
    </source>
</evidence>
<dbReference type="Pfam" id="PF05920">
    <property type="entry name" value="Homeobox_KN"/>
    <property type="match status" value="1"/>
</dbReference>